<accession>A0A7S3ZVI1</accession>
<evidence type="ECO:0000256" key="2">
    <source>
        <dbReference type="SAM" id="Phobius"/>
    </source>
</evidence>
<name>A0A7S3ZVI1_9STRA</name>
<evidence type="ECO:0000313" key="5">
    <source>
        <dbReference type="Proteomes" id="UP000789595"/>
    </source>
</evidence>
<dbReference type="Proteomes" id="UP000789595">
    <property type="component" value="Unassembled WGS sequence"/>
</dbReference>
<sequence length="347" mass="37023">MGREGSPTSVARDDMETATPSKDNDVNPLHIHVGDEDEVRLYWRKRQIRQKYCSLLCMLLFGFFIGFGTGAGIFIQKDWGSNDDDDSSPTTPDTILVADFIDGKPWEQTNDPVMGGQSTGAFTVSADGVGLLEGSVKIVKFLTKCSGGAQDGEQCADDATDDTDDATCPGGVCVRAPGFIKAEKAGTFPDISACSAFVISCKHYTGDPMGDYTGYRIGFGTQRAPEDLEPHRWSSGFKAPFQAGMVLTDVEIPFTAFSDDWDDATGEIIVSCADDQRVCPHASNLQDLQKLSIWGEGVEGNVHLEIHSIKAINCAGGAHTAATGSWSHAAATAASDESEDGGEPDDD</sequence>
<feature type="region of interest" description="Disordered" evidence="1">
    <location>
        <begin position="327"/>
        <end position="347"/>
    </location>
</feature>
<keyword evidence="5" id="KW-1185">Reference proteome</keyword>
<keyword evidence="2" id="KW-0812">Transmembrane</keyword>
<feature type="compositionally biased region" description="Acidic residues" evidence="1">
    <location>
        <begin position="336"/>
        <end position="347"/>
    </location>
</feature>
<keyword evidence="2" id="KW-0472">Membrane</keyword>
<gene>
    <name evidence="3" type="ORF">PCAL00307_LOCUS10773</name>
    <name evidence="4" type="ORF">PECAL_5P03790</name>
</gene>
<feature type="transmembrane region" description="Helical" evidence="2">
    <location>
        <begin position="52"/>
        <end position="75"/>
    </location>
</feature>
<reference evidence="4" key="2">
    <citation type="submission" date="2021-11" db="EMBL/GenBank/DDBJ databases">
        <authorList>
            <consortium name="Genoscope - CEA"/>
            <person name="William W."/>
        </authorList>
    </citation>
    <scope>NUCLEOTIDE SEQUENCE</scope>
</reference>
<keyword evidence="2" id="KW-1133">Transmembrane helix</keyword>
<dbReference type="EMBL" id="HBIW01012556">
    <property type="protein sequence ID" value="CAE0695337.1"/>
    <property type="molecule type" value="Transcribed_RNA"/>
</dbReference>
<evidence type="ECO:0000256" key="1">
    <source>
        <dbReference type="SAM" id="MobiDB-lite"/>
    </source>
</evidence>
<proteinExistence type="predicted"/>
<evidence type="ECO:0000313" key="3">
    <source>
        <dbReference type="EMBL" id="CAE0695337.1"/>
    </source>
</evidence>
<dbReference type="OrthoDB" id="43988at2759"/>
<dbReference type="AlphaFoldDB" id="A0A7S3ZVI1"/>
<evidence type="ECO:0000313" key="4">
    <source>
        <dbReference type="EMBL" id="CAH0375831.1"/>
    </source>
</evidence>
<reference evidence="3" key="1">
    <citation type="submission" date="2021-01" db="EMBL/GenBank/DDBJ databases">
        <authorList>
            <person name="Corre E."/>
            <person name="Pelletier E."/>
            <person name="Niang G."/>
            <person name="Scheremetjew M."/>
            <person name="Finn R."/>
            <person name="Kale V."/>
            <person name="Holt S."/>
            <person name="Cochrane G."/>
            <person name="Meng A."/>
            <person name="Brown T."/>
            <person name="Cohen L."/>
        </authorList>
    </citation>
    <scope>NUCLEOTIDE SEQUENCE</scope>
    <source>
        <strain evidence="3">CCMP1756</strain>
    </source>
</reference>
<protein>
    <recommendedName>
        <fullName evidence="6">NADH:ubiquinone oxidoreductase intermediate-associated protein 30 domain-containing protein</fullName>
    </recommendedName>
</protein>
<evidence type="ECO:0008006" key="6">
    <source>
        <dbReference type="Google" id="ProtNLM"/>
    </source>
</evidence>
<feature type="region of interest" description="Disordered" evidence="1">
    <location>
        <begin position="1"/>
        <end position="29"/>
    </location>
</feature>
<organism evidence="3">
    <name type="scientific">Pelagomonas calceolata</name>
    <dbReference type="NCBI Taxonomy" id="35677"/>
    <lineage>
        <taxon>Eukaryota</taxon>
        <taxon>Sar</taxon>
        <taxon>Stramenopiles</taxon>
        <taxon>Ochrophyta</taxon>
        <taxon>Pelagophyceae</taxon>
        <taxon>Pelagomonadales</taxon>
        <taxon>Pelagomonadaceae</taxon>
        <taxon>Pelagomonas</taxon>
    </lineage>
</organism>
<dbReference type="EMBL" id="CAKKNE010000005">
    <property type="protein sequence ID" value="CAH0375831.1"/>
    <property type="molecule type" value="Genomic_DNA"/>
</dbReference>